<comment type="caution">
    <text evidence="7">The sequence shown here is derived from an EMBL/GenBank/DDBJ whole genome shotgun (WGS) entry which is preliminary data.</text>
</comment>
<keyword evidence="4 6" id="KW-1133">Transmembrane helix</keyword>
<keyword evidence="8" id="KW-1185">Reference proteome</keyword>
<feature type="transmembrane region" description="Helical" evidence="6">
    <location>
        <begin position="318"/>
        <end position="337"/>
    </location>
</feature>
<dbReference type="CDD" id="cd06580">
    <property type="entry name" value="TM_PBP1_transp_TpRbsC_like"/>
    <property type="match status" value="1"/>
</dbReference>
<evidence type="ECO:0000313" key="7">
    <source>
        <dbReference type="EMBL" id="MDP9822209.1"/>
    </source>
</evidence>
<comment type="subcellular location">
    <subcellularLocation>
        <location evidence="1">Cell membrane</location>
        <topology evidence="1">Multi-pass membrane protein</topology>
    </subcellularLocation>
</comment>
<evidence type="ECO:0000313" key="8">
    <source>
        <dbReference type="Proteomes" id="UP001240447"/>
    </source>
</evidence>
<dbReference type="PANTHER" id="PTHR47089">
    <property type="entry name" value="ABC TRANSPORTER, PERMEASE PROTEIN"/>
    <property type="match status" value="1"/>
</dbReference>
<evidence type="ECO:0000256" key="1">
    <source>
        <dbReference type="ARBA" id="ARBA00004651"/>
    </source>
</evidence>
<dbReference type="PANTHER" id="PTHR47089:SF1">
    <property type="entry name" value="GUANOSINE ABC TRANSPORTER PERMEASE PROTEIN NUPP"/>
    <property type="match status" value="1"/>
</dbReference>
<reference evidence="7 8" key="1">
    <citation type="submission" date="2023-07" db="EMBL/GenBank/DDBJ databases">
        <title>Sequencing the genomes of 1000 actinobacteria strains.</title>
        <authorList>
            <person name="Klenk H.-P."/>
        </authorList>
    </citation>
    <scope>NUCLEOTIDE SEQUENCE [LARGE SCALE GENOMIC DNA]</scope>
    <source>
        <strain evidence="7 8">GD13</strain>
    </source>
</reference>
<evidence type="ECO:0000256" key="2">
    <source>
        <dbReference type="ARBA" id="ARBA00022475"/>
    </source>
</evidence>
<keyword evidence="3 6" id="KW-0812">Transmembrane</keyword>
<evidence type="ECO:0000256" key="4">
    <source>
        <dbReference type="ARBA" id="ARBA00022989"/>
    </source>
</evidence>
<dbReference type="RefSeq" id="WP_068123065.1">
    <property type="nucleotide sequence ID" value="NZ_CCXJ01000622.1"/>
</dbReference>
<feature type="transmembrane region" description="Helical" evidence="6">
    <location>
        <begin position="238"/>
        <end position="259"/>
    </location>
</feature>
<dbReference type="InterPro" id="IPR001851">
    <property type="entry name" value="ABC_transp_permease"/>
</dbReference>
<keyword evidence="2" id="KW-1003">Cell membrane</keyword>
<feature type="transmembrane region" description="Helical" evidence="6">
    <location>
        <begin position="138"/>
        <end position="156"/>
    </location>
</feature>
<evidence type="ECO:0000256" key="5">
    <source>
        <dbReference type="ARBA" id="ARBA00023136"/>
    </source>
</evidence>
<sequence length="360" mass="37408">MSLARRIGLGLVAPVLAFAIAAIVTSLVLALTGSEPRVFWEVLLDRPANRSIVNILNYAAILYLSGVAAAICFRMNLFNIGVEGQYRVGAFVAAVFAGWAVLPGYLNTIVAILLGMLAGALWAGIAAILRVTRGVSEVIATIMLNAIAGILVGYLMRKVGVATGVSRATEPVPEESRVGGISLFADSTQALYGLSLLAVVVGIGYAVILNRTVFGFNLRAAGRSQSAATASGVNAKKMIVVTMLISGAVAALIGMPSVFGQTYNYGSSFEGGIGFTGIAVALLGRNHPTGIAAGALIFAYLRERATLLNIMGGISPDIVSVAQGTIVISVVIAYAVMTRYRARLEQRSAATARIDEEVAA</sequence>
<keyword evidence="5 6" id="KW-0472">Membrane</keyword>
<keyword evidence="7" id="KW-0813">Transport</keyword>
<evidence type="ECO:0000256" key="6">
    <source>
        <dbReference type="SAM" id="Phobius"/>
    </source>
</evidence>
<organism evidence="7 8">
    <name type="scientific">Nocardioides massiliensis</name>
    <dbReference type="NCBI Taxonomy" id="1325935"/>
    <lineage>
        <taxon>Bacteria</taxon>
        <taxon>Bacillati</taxon>
        <taxon>Actinomycetota</taxon>
        <taxon>Actinomycetes</taxon>
        <taxon>Propionibacteriales</taxon>
        <taxon>Nocardioidaceae</taxon>
        <taxon>Nocardioides</taxon>
    </lineage>
</organism>
<protein>
    <submittedName>
        <fullName evidence="7">Simple sugar transport system permease protein</fullName>
    </submittedName>
</protein>
<dbReference type="EMBL" id="JAUSQM010000001">
    <property type="protein sequence ID" value="MDP9822209.1"/>
    <property type="molecule type" value="Genomic_DNA"/>
</dbReference>
<feature type="transmembrane region" description="Helical" evidence="6">
    <location>
        <begin position="108"/>
        <end position="131"/>
    </location>
</feature>
<accession>A0ABT9NPV6</accession>
<feature type="transmembrane region" description="Helical" evidence="6">
    <location>
        <begin position="51"/>
        <end position="73"/>
    </location>
</feature>
<feature type="transmembrane region" description="Helical" evidence="6">
    <location>
        <begin position="190"/>
        <end position="209"/>
    </location>
</feature>
<feature type="transmembrane region" description="Helical" evidence="6">
    <location>
        <begin position="7"/>
        <end position="31"/>
    </location>
</feature>
<keyword evidence="7" id="KW-0762">Sugar transport</keyword>
<proteinExistence type="predicted"/>
<evidence type="ECO:0000256" key="3">
    <source>
        <dbReference type="ARBA" id="ARBA00022692"/>
    </source>
</evidence>
<name>A0ABT9NPV6_9ACTN</name>
<gene>
    <name evidence="7" type="ORF">J2S59_002018</name>
</gene>
<dbReference type="Proteomes" id="UP001240447">
    <property type="component" value="Unassembled WGS sequence"/>
</dbReference>
<feature type="transmembrane region" description="Helical" evidence="6">
    <location>
        <begin position="85"/>
        <end position="102"/>
    </location>
</feature>
<dbReference type="Pfam" id="PF02653">
    <property type="entry name" value="BPD_transp_2"/>
    <property type="match status" value="1"/>
</dbReference>